<dbReference type="InterPro" id="IPR015424">
    <property type="entry name" value="PyrdxlP-dep_Trfase"/>
</dbReference>
<dbReference type="Gene3D" id="3.90.1150.10">
    <property type="entry name" value="Aspartate Aminotransferase, domain 1"/>
    <property type="match status" value="1"/>
</dbReference>
<reference evidence="1 2" key="1">
    <citation type="submission" date="2021-03" db="EMBL/GenBank/DDBJ databases">
        <title>Genomic Encyclopedia of Type Strains, Phase IV (KMG-IV): sequencing the most valuable type-strain genomes for metagenomic binning, comparative biology and taxonomic classification.</title>
        <authorList>
            <person name="Goeker M."/>
        </authorList>
    </citation>
    <scope>NUCLEOTIDE SEQUENCE [LARGE SCALE GENOMIC DNA]</scope>
    <source>
        <strain evidence="1 2">DSM 14349</strain>
    </source>
</reference>
<evidence type="ECO:0008006" key="3">
    <source>
        <dbReference type="Google" id="ProtNLM"/>
    </source>
</evidence>
<protein>
    <recommendedName>
        <fullName evidence="3">Aminotransferase class I/classII domain-containing protein</fullName>
    </recommendedName>
</protein>
<dbReference type="SUPFAM" id="SSF53383">
    <property type="entry name" value="PLP-dependent transferases"/>
    <property type="match status" value="1"/>
</dbReference>
<evidence type="ECO:0000313" key="2">
    <source>
        <dbReference type="Proteomes" id="UP001519272"/>
    </source>
</evidence>
<evidence type="ECO:0000313" key="1">
    <source>
        <dbReference type="EMBL" id="MBP1905279.1"/>
    </source>
</evidence>
<organism evidence="1 2">
    <name type="scientific">Paenibacillus turicensis</name>
    <dbReference type="NCBI Taxonomy" id="160487"/>
    <lineage>
        <taxon>Bacteria</taxon>
        <taxon>Bacillati</taxon>
        <taxon>Bacillota</taxon>
        <taxon>Bacilli</taxon>
        <taxon>Bacillales</taxon>
        <taxon>Paenibacillaceae</taxon>
        <taxon>Paenibacillus</taxon>
    </lineage>
</organism>
<gene>
    <name evidence="1" type="ORF">J2Z32_001907</name>
</gene>
<proteinExistence type="predicted"/>
<dbReference type="InterPro" id="IPR015421">
    <property type="entry name" value="PyrdxlP-dep_Trfase_major"/>
</dbReference>
<accession>A0ABS4FS93</accession>
<dbReference type="EMBL" id="JAGGKG010000007">
    <property type="protein sequence ID" value="MBP1905279.1"/>
    <property type="molecule type" value="Genomic_DNA"/>
</dbReference>
<dbReference type="InterPro" id="IPR015422">
    <property type="entry name" value="PyrdxlP-dep_Trfase_small"/>
</dbReference>
<dbReference type="RefSeq" id="WP_210088907.1">
    <property type="nucleotide sequence ID" value="NZ_JAGGKG010000007.1"/>
</dbReference>
<dbReference type="Gene3D" id="3.40.640.10">
    <property type="entry name" value="Type I PLP-dependent aspartate aminotransferase-like (Major domain)"/>
    <property type="match status" value="1"/>
</dbReference>
<sequence>MEVWLDELVQQLPAHVLQTVKRHKKRGTMISFAQNCGDGGVVLPRDWGANRLNGDELQSWLLSWIKTHFMGNSTVDKLWIATSIEKLWSQLLAQLIERAEQIWIVPPLAPEVTRLLKDKKANIKIIKPPAQLDWLQRQFNLQAPACIIAGSGSQQVINWLNDSEVTKFINCNKLPIIIDQTTTLHPIILPQSPFTYNIYSLQKLWFPDISLAWIVGTEEVKSLAEHNDDFMNDKQGVVSAQRLHYKLTDPLFSWETHLLQLEEIYEARAKLMLQLMESEEWHRCKADQGHIVKEGIYIWFPLRSDLQARHLLQAAMLQGVDFWYIAKTYKEGDGVTCQEEQWLRFNYAAYPEAIIKKGISILQEILEDFTARSC</sequence>
<comment type="caution">
    <text evidence="1">The sequence shown here is derived from an EMBL/GenBank/DDBJ whole genome shotgun (WGS) entry which is preliminary data.</text>
</comment>
<keyword evidence="2" id="KW-1185">Reference proteome</keyword>
<dbReference type="Proteomes" id="UP001519272">
    <property type="component" value="Unassembled WGS sequence"/>
</dbReference>
<name>A0ABS4FS93_9BACL</name>